<dbReference type="InterPro" id="IPR005119">
    <property type="entry name" value="LysR_subst-bd"/>
</dbReference>
<dbReference type="SUPFAM" id="SSF53850">
    <property type="entry name" value="Periplasmic binding protein-like II"/>
    <property type="match status" value="1"/>
</dbReference>
<comment type="similarity">
    <text evidence="1">Belongs to the LysR transcriptional regulatory family.</text>
</comment>
<accession>A0A1W6Z8S1</accession>
<dbReference type="InterPro" id="IPR036388">
    <property type="entry name" value="WH-like_DNA-bd_sf"/>
</dbReference>
<evidence type="ECO:0000256" key="2">
    <source>
        <dbReference type="ARBA" id="ARBA00023015"/>
    </source>
</evidence>
<dbReference type="AlphaFoldDB" id="A0A1W6Z8S1"/>
<evidence type="ECO:0000256" key="4">
    <source>
        <dbReference type="ARBA" id="ARBA00023163"/>
    </source>
</evidence>
<dbReference type="GO" id="GO:0003700">
    <property type="term" value="F:DNA-binding transcription factor activity"/>
    <property type="evidence" value="ECO:0007669"/>
    <property type="project" value="InterPro"/>
</dbReference>
<dbReference type="Gene3D" id="3.40.190.290">
    <property type="match status" value="1"/>
</dbReference>
<evidence type="ECO:0000256" key="3">
    <source>
        <dbReference type="ARBA" id="ARBA00023125"/>
    </source>
</evidence>
<evidence type="ECO:0000259" key="5">
    <source>
        <dbReference type="PROSITE" id="PS50931"/>
    </source>
</evidence>
<keyword evidence="4" id="KW-0804">Transcription</keyword>
<dbReference type="Pfam" id="PF03466">
    <property type="entry name" value="LysR_substrate"/>
    <property type="match status" value="1"/>
</dbReference>
<evidence type="ECO:0000256" key="1">
    <source>
        <dbReference type="ARBA" id="ARBA00009437"/>
    </source>
</evidence>
<dbReference type="InterPro" id="IPR036390">
    <property type="entry name" value="WH_DNA-bd_sf"/>
</dbReference>
<dbReference type="PANTHER" id="PTHR30537:SF1">
    <property type="entry name" value="HTH-TYPE TRANSCRIPTIONAL REGULATOR PGRR"/>
    <property type="match status" value="1"/>
</dbReference>
<keyword evidence="2" id="KW-0805">Transcription regulation</keyword>
<dbReference type="EMBL" id="CP021111">
    <property type="protein sequence ID" value="ARP93540.1"/>
    <property type="molecule type" value="Genomic_DNA"/>
</dbReference>
<dbReference type="Proteomes" id="UP000194161">
    <property type="component" value="Chromosome"/>
</dbReference>
<protein>
    <submittedName>
        <fullName evidence="6">LysR family transcriptional regulator</fullName>
    </submittedName>
</protein>
<dbReference type="InterPro" id="IPR058163">
    <property type="entry name" value="LysR-type_TF_proteobact-type"/>
</dbReference>
<gene>
    <name evidence="6" type="ORF">CAL15_03575</name>
</gene>
<reference evidence="6 7" key="1">
    <citation type="submission" date="2017-05" db="EMBL/GenBank/DDBJ databases">
        <title>Complete and WGS of Bordetella genogroups.</title>
        <authorList>
            <person name="Spilker T."/>
            <person name="LiPuma J."/>
        </authorList>
    </citation>
    <scope>NUCLEOTIDE SEQUENCE [LARGE SCALE GENOMIC DNA]</scope>
    <source>
        <strain evidence="6 7">AU7206</strain>
    </source>
</reference>
<dbReference type="STRING" id="463040.CAL15_03575"/>
<evidence type="ECO:0000313" key="7">
    <source>
        <dbReference type="Proteomes" id="UP000194161"/>
    </source>
</evidence>
<name>A0A1W6Z8S1_9BORD</name>
<dbReference type="PROSITE" id="PS50931">
    <property type="entry name" value="HTH_LYSR"/>
    <property type="match status" value="1"/>
</dbReference>
<dbReference type="RefSeq" id="WP_086077323.1">
    <property type="nucleotide sequence ID" value="NZ_CP021111.1"/>
</dbReference>
<keyword evidence="3" id="KW-0238">DNA-binding</keyword>
<dbReference type="FunFam" id="1.10.10.10:FF:000001">
    <property type="entry name" value="LysR family transcriptional regulator"/>
    <property type="match status" value="1"/>
</dbReference>
<dbReference type="Gene3D" id="1.10.10.10">
    <property type="entry name" value="Winged helix-like DNA-binding domain superfamily/Winged helix DNA-binding domain"/>
    <property type="match status" value="1"/>
</dbReference>
<sequence>MQTDSLSHLVAFACVARHSSFRQASAELGLSPSAVSYAVRGLEKRLGVSLFNRTTRSVSLTVAGRYLLERIRPALRDVSEALDQMDAFQATRSGTLRINTSRAAAYLLVAPLLPHFLAAYPDIHVEIVHEEGPVDIVAAGFDAGIRLEGDVPDDMMAVSINRSQRLVAVAAPTYLRGGMALKHPRDLMKHECIRYRFPNGRVPKWEFARGDTRLEVDVPGRVTLDDMYTVARMALAGSGVAFVLEDYVRPLLDEGRLVRLLEDWCPLLPGFMLYYPGHSRMPPALRAFIDMARASSM</sequence>
<dbReference type="SUPFAM" id="SSF46785">
    <property type="entry name" value="Winged helix' DNA-binding domain"/>
    <property type="match status" value="1"/>
</dbReference>
<dbReference type="GO" id="GO:0006351">
    <property type="term" value="P:DNA-templated transcription"/>
    <property type="evidence" value="ECO:0007669"/>
    <property type="project" value="TreeGrafter"/>
</dbReference>
<organism evidence="6 7">
    <name type="scientific">Bordetella genomosp. 13</name>
    <dbReference type="NCBI Taxonomy" id="463040"/>
    <lineage>
        <taxon>Bacteria</taxon>
        <taxon>Pseudomonadati</taxon>
        <taxon>Pseudomonadota</taxon>
        <taxon>Betaproteobacteria</taxon>
        <taxon>Burkholderiales</taxon>
        <taxon>Alcaligenaceae</taxon>
        <taxon>Bordetella</taxon>
    </lineage>
</organism>
<dbReference type="InterPro" id="IPR000847">
    <property type="entry name" value="LysR_HTH_N"/>
</dbReference>
<proteinExistence type="inferred from homology"/>
<dbReference type="Pfam" id="PF00126">
    <property type="entry name" value="HTH_1"/>
    <property type="match status" value="1"/>
</dbReference>
<dbReference type="KEGG" id="bgm:CAL15_03575"/>
<dbReference type="CDD" id="cd08474">
    <property type="entry name" value="PBP2_CrgA_like_5"/>
    <property type="match status" value="1"/>
</dbReference>
<dbReference type="GO" id="GO:0043565">
    <property type="term" value="F:sequence-specific DNA binding"/>
    <property type="evidence" value="ECO:0007669"/>
    <property type="project" value="TreeGrafter"/>
</dbReference>
<evidence type="ECO:0000313" key="6">
    <source>
        <dbReference type="EMBL" id="ARP93540.1"/>
    </source>
</evidence>
<dbReference type="OrthoDB" id="5525645at2"/>
<dbReference type="PANTHER" id="PTHR30537">
    <property type="entry name" value="HTH-TYPE TRANSCRIPTIONAL REGULATOR"/>
    <property type="match status" value="1"/>
</dbReference>
<keyword evidence="7" id="KW-1185">Reference proteome</keyword>
<feature type="domain" description="HTH lysR-type" evidence="5">
    <location>
        <begin position="4"/>
        <end position="61"/>
    </location>
</feature>